<evidence type="ECO:0000313" key="3">
    <source>
        <dbReference type="EMBL" id="CAD5222320.1"/>
    </source>
</evidence>
<accession>A0A1I7SQE6</accession>
<dbReference type="Proteomes" id="UP000095284">
    <property type="component" value="Unplaced"/>
</dbReference>
<name>A0A1I7SQE6_BURXY</name>
<proteinExistence type="predicted"/>
<dbReference type="InterPro" id="IPR032675">
    <property type="entry name" value="LRR_dom_sf"/>
</dbReference>
<dbReference type="SMR" id="A0A1I7SQE6"/>
<keyword evidence="1" id="KW-0433">Leucine-rich repeat</keyword>
<evidence type="ECO:0000256" key="1">
    <source>
        <dbReference type="ARBA" id="ARBA00022614"/>
    </source>
</evidence>
<dbReference type="AlphaFoldDB" id="A0A1I7SQE6"/>
<dbReference type="InterPro" id="IPR001611">
    <property type="entry name" value="Leu-rich_rpt"/>
</dbReference>
<dbReference type="EMBL" id="CAJFCV020000003">
    <property type="protein sequence ID" value="CAG9109794.1"/>
    <property type="molecule type" value="Genomic_DNA"/>
</dbReference>
<reference evidence="7" key="1">
    <citation type="submission" date="2016-11" db="UniProtKB">
        <authorList>
            <consortium name="WormBaseParasite"/>
        </authorList>
    </citation>
    <scope>IDENTIFICATION</scope>
</reference>
<dbReference type="Gene3D" id="3.80.10.10">
    <property type="entry name" value="Ribonuclease Inhibitor"/>
    <property type="match status" value="2"/>
</dbReference>
<dbReference type="SUPFAM" id="SSF54236">
    <property type="entry name" value="Ubiquitin-like"/>
    <property type="match status" value="1"/>
</dbReference>
<dbReference type="PROSITE" id="PS51450">
    <property type="entry name" value="LRR"/>
    <property type="match status" value="1"/>
</dbReference>
<dbReference type="EMBL" id="CAJFDI010000003">
    <property type="protein sequence ID" value="CAD5222320.1"/>
    <property type="molecule type" value="Genomic_DNA"/>
</dbReference>
<reference evidence="4" key="2">
    <citation type="submission" date="2020-08" db="EMBL/GenBank/DDBJ databases">
        <authorList>
            <person name="Kikuchi T."/>
        </authorList>
    </citation>
    <scope>NUCLEOTIDE SEQUENCE</scope>
    <source>
        <strain evidence="3">Ka4C1</strain>
    </source>
</reference>
<dbReference type="eggNOG" id="KOG2982">
    <property type="taxonomic scope" value="Eukaryota"/>
</dbReference>
<sequence length="453" mass="51884">MPIRASSTQNDEGLSQSVESALEDLELKYTSPPTDIEPGIMFLSSSPPKGECVKKLRTVVLSHHDISELGDMNMVARMLKNARDLDLSHNQINDWSEVAALLKVLPKLKSLSLSFNPLMSQIDEKFKDLQHDLEVLELNGVSLDSSALSVILQIFPKLRVLQLCSVAIDHHLNTPTSSSTTYQTEQENQSHPLRDLSLHSCQLDSWEKALKFTGKFEYLEFLDLGNNKICYIRGDPSTNELKRLRILCLNGCPLNGWESLEALAEFPSLEDLRVSEVPFLDNLECDLKHHLLIPRIPNLKVLNGSEITPRYREDCERAFIRYYQTHNDKPPIYQRLVDLHGNLEQLVFVDFTPQETVKTRLKCPEVNRSFCIRHRLHITVSQFLKAISKATDIPLNRLRVLHVTPQYPTRSPDELRPSSQFLHTLRIEDNDEFHVFTKIVPPRPSQRTSESRP</sequence>
<evidence type="ECO:0000313" key="4">
    <source>
        <dbReference type="EMBL" id="CAG9109794.1"/>
    </source>
</evidence>
<dbReference type="WBParaSite" id="BXY_1525600.1">
    <property type="protein sequence ID" value="BXY_1525600.1"/>
    <property type="gene ID" value="BXY_1525600"/>
</dbReference>
<protein>
    <submittedName>
        <fullName evidence="3">(pine wood nematode) hypothetical protein</fullName>
    </submittedName>
</protein>
<dbReference type="PANTHER" id="PTHR18849">
    <property type="entry name" value="LEUCINE RICH REPEAT PROTEIN"/>
    <property type="match status" value="1"/>
</dbReference>
<dbReference type="PANTHER" id="PTHR18849:SF0">
    <property type="entry name" value="CILIA- AND FLAGELLA-ASSOCIATED PROTEIN 410-RELATED"/>
    <property type="match status" value="1"/>
</dbReference>
<gene>
    <name evidence="3" type="ORF">BXYJ_LOCUS7288</name>
</gene>
<dbReference type="Proteomes" id="UP000582659">
    <property type="component" value="Unassembled WGS sequence"/>
</dbReference>
<evidence type="ECO:0000313" key="7">
    <source>
        <dbReference type="WBParaSite" id="BXY_1525600.1"/>
    </source>
</evidence>
<evidence type="ECO:0000313" key="5">
    <source>
        <dbReference type="Proteomes" id="UP000095284"/>
    </source>
</evidence>
<dbReference type="OrthoDB" id="5855206at2759"/>
<dbReference type="InterPro" id="IPR029071">
    <property type="entry name" value="Ubiquitin-like_domsf"/>
</dbReference>
<keyword evidence="6" id="KW-1185">Reference proteome</keyword>
<keyword evidence="2" id="KW-0677">Repeat</keyword>
<dbReference type="SMART" id="SM00365">
    <property type="entry name" value="LRR_SD22"/>
    <property type="match status" value="4"/>
</dbReference>
<organism evidence="5 7">
    <name type="scientific">Bursaphelenchus xylophilus</name>
    <name type="common">Pinewood nematode worm</name>
    <name type="synonym">Aphelenchoides xylophilus</name>
    <dbReference type="NCBI Taxonomy" id="6326"/>
    <lineage>
        <taxon>Eukaryota</taxon>
        <taxon>Metazoa</taxon>
        <taxon>Ecdysozoa</taxon>
        <taxon>Nematoda</taxon>
        <taxon>Chromadorea</taxon>
        <taxon>Rhabditida</taxon>
        <taxon>Tylenchina</taxon>
        <taxon>Tylenchomorpha</taxon>
        <taxon>Aphelenchoidea</taxon>
        <taxon>Aphelenchoididae</taxon>
        <taxon>Bursaphelenchus</taxon>
    </lineage>
</organism>
<dbReference type="Proteomes" id="UP000659654">
    <property type="component" value="Unassembled WGS sequence"/>
</dbReference>
<dbReference type="SUPFAM" id="SSF52058">
    <property type="entry name" value="L domain-like"/>
    <property type="match status" value="1"/>
</dbReference>
<evidence type="ECO:0000313" key="6">
    <source>
        <dbReference type="Proteomes" id="UP000659654"/>
    </source>
</evidence>
<evidence type="ECO:0000256" key="2">
    <source>
        <dbReference type="ARBA" id="ARBA00022737"/>
    </source>
</evidence>